<comment type="caution">
    <text evidence="2">The sequence shown here is derived from an EMBL/GenBank/DDBJ whole genome shotgun (WGS) entry which is preliminary data.</text>
</comment>
<evidence type="ECO:0000313" key="3">
    <source>
        <dbReference type="Proteomes" id="UP001470230"/>
    </source>
</evidence>
<dbReference type="Proteomes" id="UP001470230">
    <property type="component" value="Unassembled WGS sequence"/>
</dbReference>
<evidence type="ECO:0000256" key="1">
    <source>
        <dbReference type="SAM" id="MobiDB-lite"/>
    </source>
</evidence>
<reference evidence="2 3" key="1">
    <citation type="submission" date="2024-04" db="EMBL/GenBank/DDBJ databases">
        <title>Tritrichomonas musculus Genome.</title>
        <authorList>
            <person name="Alves-Ferreira E."/>
            <person name="Grigg M."/>
            <person name="Lorenzi H."/>
            <person name="Galac M."/>
        </authorList>
    </citation>
    <scope>NUCLEOTIDE SEQUENCE [LARGE SCALE GENOMIC DNA]</scope>
    <source>
        <strain evidence="2 3">EAF2021</strain>
    </source>
</reference>
<proteinExistence type="predicted"/>
<protein>
    <submittedName>
        <fullName evidence="2">Uncharacterized protein</fullName>
    </submittedName>
</protein>
<keyword evidence="3" id="KW-1185">Reference proteome</keyword>
<dbReference type="EMBL" id="JAPFFF010000007">
    <property type="protein sequence ID" value="KAK8886120.1"/>
    <property type="molecule type" value="Genomic_DNA"/>
</dbReference>
<gene>
    <name evidence="2" type="ORF">M9Y10_041580</name>
</gene>
<evidence type="ECO:0000313" key="2">
    <source>
        <dbReference type="EMBL" id="KAK8886120.1"/>
    </source>
</evidence>
<feature type="region of interest" description="Disordered" evidence="1">
    <location>
        <begin position="53"/>
        <end position="74"/>
    </location>
</feature>
<name>A0ABR2K4U6_9EUKA</name>
<organism evidence="2 3">
    <name type="scientific">Tritrichomonas musculus</name>
    <dbReference type="NCBI Taxonomy" id="1915356"/>
    <lineage>
        <taxon>Eukaryota</taxon>
        <taxon>Metamonada</taxon>
        <taxon>Parabasalia</taxon>
        <taxon>Tritrichomonadida</taxon>
        <taxon>Tritrichomonadidae</taxon>
        <taxon>Tritrichomonas</taxon>
    </lineage>
</organism>
<feature type="compositionally biased region" description="Acidic residues" evidence="1">
    <location>
        <begin position="56"/>
        <end position="65"/>
    </location>
</feature>
<sequence length="258" mass="29558">MAISPSVFQIDNAHLEIEETNNGSSIILQENDLQEPSYVEYVRLMTEFGQHIRDQPDDDEDEPDDGFANQTEISDPNKDFVVITKSHNEEEKTRNINTRQFEEDGIKRAIRRMKEMSKNGILKIPNIPPHELTKQYLKPDHEKYPIVSLMTQSYYVAQEFIKAASDQEIPFSNISANILVDCSSFISFENKAFNMLIICALTHALNALEIPYSVAVTADENFKCVIKSFTEEHSVSVLQRICDCLLIKRYRTKLASSM</sequence>
<accession>A0ABR2K4U6</accession>